<dbReference type="InParanoid" id="A0A1E7FEZ4"/>
<dbReference type="InterPro" id="IPR041667">
    <property type="entry name" value="Cupin_8"/>
</dbReference>
<organism evidence="3 4">
    <name type="scientific">Fragilariopsis cylindrus CCMP1102</name>
    <dbReference type="NCBI Taxonomy" id="635003"/>
    <lineage>
        <taxon>Eukaryota</taxon>
        <taxon>Sar</taxon>
        <taxon>Stramenopiles</taxon>
        <taxon>Ochrophyta</taxon>
        <taxon>Bacillariophyta</taxon>
        <taxon>Bacillariophyceae</taxon>
        <taxon>Bacillariophycidae</taxon>
        <taxon>Bacillariales</taxon>
        <taxon>Bacillariaceae</taxon>
        <taxon>Fragilariopsis</taxon>
    </lineage>
</organism>
<keyword evidence="4" id="KW-1185">Reference proteome</keyword>
<dbReference type="KEGG" id="fcy:FRACYDRAFT_185380"/>
<name>A0A1E7FEZ4_9STRA</name>
<reference evidence="3 4" key="1">
    <citation type="submission" date="2016-09" db="EMBL/GenBank/DDBJ databases">
        <title>Extensive genetic diversity and differential bi-allelic expression allows diatom success in the polar Southern Ocean.</title>
        <authorList>
            <consortium name="DOE Joint Genome Institute"/>
            <person name="Mock T."/>
            <person name="Otillar R.P."/>
            <person name="Strauss J."/>
            <person name="Dupont C."/>
            <person name="Frickenhaus S."/>
            <person name="Maumus F."/>
            <person name="Mcmullan M."/>
            <person name="Sanges R."/>
            <person name="Schmutz J."/>
            <person name="Toseland A."/>
            <person name="Valas R."/>
            <person name="Veluchamy A."/>
            <person name="Ward B.J."/>
            <person name="Allen A."/>
            <person name="Barry K."/>
            <person name="Falciatore A."/>
            <person name="Ferrante M."/>
            <person name="Fortunato A.E."/>
            <person name="Gloeckner G."/>
            <person name="Gruber A."/>
            <person name="Hipkin R."/>
            <person name="Janech M."/>
            <person name="Kroth P."/>
            <person name="Leese F."/>
            <person name="Lindquist E."/>
            <person name="Lyon B.R."/>
            <person name="Martin J."/>
            <person name="Mayer C."/>
            <person name="Parker M."/>
            <person name="Quesneville H."/>
            <person name="Raymond J."/>
            <person name="Uhlig C."/>
            <person name="Valentin K.U."/>
            <person name="Worden A.Z."/>
            <person name="Armbrust E.V."/>
            <person name="Bowler C."/>
            <person name="Green B."/>
            <person name="Moulton V."/>
            <person name="Van Oosterhout C."/>
            <person name="Grigoriev I."/>
        </authorList>
    </citation>
    <scope>NUCLEOTIDE SEQUENCE [LARGE SCALE GENOMIC DNA]</scope>
    <source>
        <strain evidence="3 4">CCMP1102</strain>
    </source>
</reference>
<accession>A0A1E7FEZ4</accession>
<dbReference type="Gene3D" id="1.20.1280.50">
    <property type="match status" value="1"/>
</dbReference>
<dbReference type="GO" id="GO:0005634">
    <property type="term" value="C:nucleus"/>
    <property type="evidence" value="ECO:0007669"/>
    <property type="project" value="TreeGrafter"/>
</dbReference>
<feature type="compositionally biased region" description="Low complexity" evidence="1">
    <location>
        <begin position="47"/>
        <end position="63"/>
    </location>
</feature>
<dbReference type="Pfam" id="PF13621">
    <property type="entry name" value="Cupin_8"/>
    <property type="match status" value="1"/>
</dbReference>
<evidence type="ECO:0000256" key="1">
    <source>
        <dbReference type="SAM" id="MobiDB-lite"/>
    </source>
</evidence>
<feature type="region of interest" description="Disordered" evidence="1">
    <location>
        <begin position="46"/>
        <end position="65"/>
    </location>
</feature>
<dbReference type="InterPro" id="IPR050910">
    <property type="entry name" value="JMJD6_ArgDemeth/LysHydrox"/>
</dbReference>
<dbReference type="SUPFAM" id="SSF81383">
    <property type="entry name" value="F-box domain"/>
    <property type="match status" value="1"/>
</dbReference>
<dbReference type="GO" id="GO:0000987">
    <property type="term" value="F:cis-regulatory region sequence-specific DNA binding"/>
    <property type="evidence" value="ECO:0007669"/>
    <property type="project" value="TreeGrafter"/>
</dbReference>
<sequence>MRQQEQEPSSKKKKRKNQKRVRLVDFTCIEEPHPYGVLPGGNRFFGSSSSSPSSSSSSSSVSSTNNNTLSDNLWQQIISFCDGSTTGRLIQVNRYLYVIGHQPELWRDLVLRKCQSEKLTISNVGPSWKDTYVLLTTSTLNDDDHNNNNNNNNNKYKYIPHQPIRMTGIYSDDIYRSHLCRSFALPSVWLQQQQQQQTQTQTTTNNNNNNNKEVDTVDVDDMTSQQFFTQYEERNRPVVIKGAANGKASEKWKNWNYLMNNSAPLPGNFTLEAYHDYTQDTNYLEESPLYLFDRNAFTTNKEWENDFFPEFHRKCSYWDPSSNTNGKCGHDLLQHLGNDKRPDHTWLIVGPKRSGSVFHIDPNATHAWNACITGRKRWILYPPGQPPPGVFPSADMDEVALPLSVGEWIIQYWTEHIEQYRTRPVDQRPLECTTHPGDVVFVPHGWWHSVINLDDSNIAITHNYASPSNLGNVLRFFVDKQDQISGCRDRKESIKPEYIHDELVKVLKIKEPKHLEKALQQTGWTCRAWDEGDNKIKVKLSTRQQQDDENENEDNINKKRRTSAMNGERDDGKKQELTSVMSKTDTVSTFSFSFL</sequence>
<dbReference type="InterPro" id="IPR036047">
    <property type="entry name" value="F-box-like_dom_sf"/>
</dbReference>
<dbReference type="PANTHER" id="PTHR12480">
    <property type="entry name" value="ARGININE DEMETHYLASE AND LYSYL-HYDROXYLASE JMJD"/>
    <property type="match status" value="1"/>
</dbReference>
<feature type="compositionally biased region" description="Basic and acidic residues" evidence="1">
    <location>
        <begin position="567"/>
        <end position="576"/>
    </location>
</feature>
<feature type="compositionally biased region" description="Low complexity" evidence="1">
    <location>
        <begin position="196"/>
        <end position="211"/>
    </location>
</feature>
<dbReference type="SMART" id="SM00558">
    <property type="entry name" value="JmjC"/>
    <property type="match status" value="1"/>
</dbReference>
<feature type="region of interest" description="Disordered" evidence="1">
    <location>
        <begin position="540"/>
        <end position="580"/>
    </location>
</feature>
<dbReference type="EMBL" id="KV784358">
    <property type="protein sequence ID" value="OEU16363.1"/>
    <property type="molecule type" value="Genomic_DNA"/>
</dbReference>
<gene>
    <name evidence="3" type="ORF">FRACYDRAFT_185380</name>
</gene>
<evidence type="ECO:0000313" key="4">
    <source>
        <dbReference type="Proteomes" id="UP000095751"/>
    </source>
</evidence>
<protein>
    <submittedName>
        <fullName evidence="3">Clavaminate synthase-like protein</fullName>
    </submittedName>
</protein>
<dbReference type="InterPro" id="IPR003347">
    <property type="entry name" value="JmjC_dom"/>
</dbReference>
<dbReference type="Proteomes" id="UP000095751">
    <property type="component" value="Unassembled WGS sequence"/>
</dbReference>
<feature type="region of interest" description="Disordered" evidence="1">
    <location>
        <begin position="196"/>
        <end position="215"/>
    </location>
</feature>
<feature type="domain" description="JmjC" evidence="2">
    <location>
        <begin position="297"/>
        <end position="481"/>
    </location>
</feature>
<dbReference type="SUPFAM" id="SSF51197">
    <property type="entry name" value="Clavaminate synthase-like"/>
    <property type="match status" value="1"/>
</dbReference>
<evidence type="ECO:0000259" key="2">
    <source>
        <dbReference type="PROSITE" id="PS51184"/>
    </source>
</evidence>
<dbReference type="PROSITE" id="PS51184">
    <property type="entry name" value="JMJC"/>
    <property type="match status" value="1"/>
</dbReference>
<proteinExistence type="predicted"/>
<dbReference type="AlphaFoldDB" id="A0A1E7FEZ4"/>
<evidence type="ECO:0000313" key="3">
    <source>
        <dbReference type="EMBL" id="OEU16363.1"/>
    </source>
</evidence>
<dbReference type="Gene3D" id="2.60.120.650">
    <property type="entry name" value="Cupin"/>
    <property type="match status" value="1"/>
</dbReference>
<dbReference type="OrthoDB" id="424465at2759"/>
<dbReference type="PANTHER" id="PTHR12480:SF21">
    <property type="entry name" value="JMJC DOMAIN-CONTAINING PROTEIN 8"/>
    <property type="match status" value="1"/>
</dbReference>